<feature type="domain" description="CWF21" evidence="8">
    <location>
        <begin position="54"/>
        <end position="99"/>
    </location>
</feature>
<evidence type="ECO:0000256" key="4">
    <source>
        <dbReference type="ARBA" id="ARBA00022728"/>
    </source>
</evidence>
<comment type="similarity">
    <text evidence="2">Belongs to the CWC21 family.</text>
</comment>
<keyword evidence="10" id="KW-1185">Reference proteome</keyword>
<dbReference type="FunCoup" id="A0A2N3NC64">
    <property type="interactions" value="52"/>
</dbReference>
<keyword evidence="6" id="KW-0539">Nucleus</keyword>
<comment type="subcellular location">
    <subcellularLocation>
        <location evidence="1">Nucleus</location>
    </subcellularLocation>
</comment>
<dbReference type="AlphaFoldDB" id="A0A2N3NC64"/>
<dbReference type="OrthoDB" id="10267305at2759"/>
<comment type="caution">
    <text evidence="9">The sequence shown here is derived from an EMBL/GenBank/DDBJ whole genome shotgun (WGS) entry which is preliminary data.</text>
</comment>
<proteinExistence type="inferred from homology"/>
<dbReference type="CDD" id="cd21372">
    <property type="entry name" value="cwf21_CWC21-like"/>
    <property type="match status" value="1"/>
</dbReference>
<evidence type="ECO:0000256" key="7">
    <source>
        <dbReference type="SAM" id="MobiDB-lite"/>
    </source>
</evidence>
<feature type="compositionally biased region" description="Basic and acidic residues" evidence="7">
    <location>
        <begin position="47"/>
        <end position="56"/>
    </location>
</feature>
<name>A0A2N3NC64_9PEZI</name>
<feature type="region of interest" description="Disordered" evidence="7">
    <location>
        <begin position="96"/>
        <end position="172"/>
    </location>
</feature>
<reference evidence="9 10" key="1">
    <citation type="journal article" date="2017" name="G3 (Bethesda)">
        <title>First Draft Genome Sequence of the Pathogenic Fungus Lomentospora prolificans (Formerly Scedosporium prolificans).</title>
        <authorList>
            <person name="Luo R."/>
            <person name="Zimin A."/>
            <person name="Workman R."/>
            <person name="Fan Y."/>
            <person name="Pertea G."/>
            <person name="Grossman N."/>
            <person name="Wear M.P."/>
            <person name="Jia B."/>
            <person name="Miller H."/>
            <person name="Casadevall A."/>
            <person name="Timp W."/>
            <person name="Zhang S.X."/>
            <person name="Salzberg S.L."/>
        </authorList>
    </citation>
    <scope>NUCLEOTIDE SEQUENCE [LARGE SCALE GENOMIC DNA]</scope>
    <source>
        <strain evidence="9 10">JHH-5317</strain>
    </source>
</reference>
<dbReference type="Pfam" id="PF08312">
    <property type="entry name" value="cwf21"/>
    <property type="match status" value="1"/>
</dbReference>
<dbReference type="PANTHER" id="PTHR36562:SF5">
    <property type="entry name" value="SERINE_ARGININE REPETITIVE MATRIX 2"/>
    <property type="match status" value="1"/>
</dbReference>
<dbReference type="STRING" id="41688.A0A2N3NC64"/>
<evidence type="ECO:0000313" key="10">
    <source>
        <dbReference type="Proteomes" id="UP000233524"/>
    </source>
</evidence>
<dbReference type="GO" id="GO:0008380">
    <property type="term" value="P:RNA splicing"/>
    <property type="evidence" value="ECO:0007669"/>
    <property type="project" value="UniProtKB-KW"/>
</dbReference>
<keyword evidence="3" id="KW-0507">mRNA processing</keyword>
<organism evidence="9 10">
    <name type="scientific">Lomentospora prolificans</name>
    <dbReference type="NCBI Taxonomy" id="41688"/>
    <lineage>
        <taxon>Eukaryota</taxon>
        <taxon>Fungi</taxon>
        <taxon>Dikarya</taxon>
        <taxon>Ascomycota</taxon>
        <taxon>Pezizomycotina</taxon>
        <taxon>Sordariomycetes</taxon>
        <taxon>Hypocreomycetidae</taxon>
        <taxon>Microascales</taxon>
        <taxon>Microascaceae</taxon>
        <taxon>Lomentospora</taxon>
    </lineage>
</organism>
<evidence type="ECO:0000256" key="2">
    <source>
        <dbReference type="ARBA" id="ARBA00005954"/>
    </source>
</evidence>
<feature type="region of interest" description="Disordered" evidence="7">
    <location>
        <begin position="1"/>
        <end position="56"/>
    </location>
</feature>
<evidence type="ECO:0000256" key="5">
    <source>
        <dbReference type="ARBA" id="ARBA00023187"/>
    </source>
</evidence>
<dbReference type="InterPro" id="IPR051372">
    <property type="entry name" value="CWC21"/>
</dbReference>
<protein>
    <recommendedName>
        <fullName evidence="8">CWF21 domain-containing protein</fullName>
    </recommendedName>
</protein>
<evidence type="ECO:0000256" key="6">
    <source>
        <dbReference type="ARBA" id="ARBA00023242"/>
    </source>
</evidence>
<accession>A0A2N3NC64</accession>
<evidence type="ECO:0000256" key="3">
    <source>
        <dbReference type="ARBA" id="ARBA00022664"/>
    </source>
</evidence>
<evidence type="ECO:0000259" key="8">
    <source>
        <dbReference type="SMART" id="SM01115"/>
    </source>
</evidence>
<dbReference type="Gene3D" id="6.10.140.420">
    <property type="match status" value="1"/>
</dbReference>
<dbReference type="Proteomes" id="UP000233524">
    <property type="component" value="Unassembled WGS sequence"/>
</dbReference>
<feature type="compositionally biased region" description="Basic and acidic residues" evidence="7">
    <location>
        <begin position="110"/>
        <end position="152"/>
    </location>
</feature>
<dbReference type="SMART" id="SM01115">
    <property type="entry name" value="cwf21"/>
    <property type="match status" value="1"/>
</dbReference>
<keyword evidence="4" id="KW-0747">Spliceosome</keyword>
<dbReference type="VEuPathDB" id="FungiDB:jhhlp_004681"/>
<gene>
    <name evidence="9" type="ORF">jhhlp_004681</name>
</gene>
<feature type="compositionally biased region" description="Basic residues" evidence="7">
    <location>
        <begin position="100"/>
        <end position="109"/>
    </location>
</feature>
<feature type="compositionally biased region" description="Basic and acidic residues" evidence="7">
    <location>
        <begin position="163"/>
        <end position="172"/>
    </location>
</feature>
<evidence type="ECO:0000256" key="1">
    <source>
        <dbReference type="ARBA" id="ARBA00004123"/>
    </source>
</evidence>
<keyword evidence="5" id="KW-0508">mRNA splicing</keyword>
<dbReference type="PANTHER" id="PTHR36562">
    <property type="entry name" value="SERINE/ARGININE REPETITIVE MATRIX 2"/>
    <property type="match status" value="1"/>
</dbReference>
<dbReference type="GO" id="GO:0006397">
    <property type="term" value="P:mRNA processing"/>
    <property type="evidence" value="ECO:0007669"/>
    <property type="project" value="UniProtKB-KW"/>
</dbReference>
<dbReference type="GO" id="GO:0005681">
    <property type="term" value="C:spliceosomal complex"/>
    <property type="evidence" value="ECO:0007669"/>
    <property type="project" value="UniProtKB-KW"/>
</dbReference>
<evidence type="ECO:0000313" key="9">
    <source>
        <dbReference type="EMBL" id="PKS10056.1"/>
    </source>
</evidence>
<sequence>MSSNVGLDTPRGSGTSGYVQRNLAHVKPRDYGVPYPQDVDRLRHKQRQPDKEILEHEAKRDIEVKVLELRDQLEDEGVDEDEIDDRCDALREKLQEERKKGGKQARRGFKTHEVHGMADAKIKESERLRNALKISKDYEEGDHWRRQEERMRNAGSSAIGAASEEKESRKRE</sequence>
<dbReference type="InterPro" id="IPR013170">
    <property type="entry name" value="mRNA_splic_Cwf21_dom"/>
</dbReference>
<dbReference type="InParanoid" id="A0A2N3NC64"/>
<feature type="compositionally biased region" description="Polar residues" evidence="7">
    <location>
        <begin position="1"/>
        <end position="19"/>
    </location>
</feature>
<dbReference type="EMBL" id="NLAX01000010">
    <property type="protein sequence ID" value="PKS10056.1"/>
    <property type="molecule type" value="Genomic_DNA"/>
</dbReference>